<dbReference type="PANTHER" id="PTHR30349">
    <property type="entry name" value="PHAGE INTEGRASE-RELATED"/>
    <property type="match status" value="1"/>
</dbReference>
<dbReference type="GO" id="GO:0015074">
    <property type="term" value="P:DNA integration"/>
    <property type="evidence" value="ECO:0007669"/>
    <property type="project" value="UniProtKB-KW"/>
</dbReference>
<dbReference type="Proteomes" id="UP000324758">
    <property type="component" value="Unassembled WGS sequence"/>
</dbReference>
<reference evidence="6 7" key="1">
    <citation type="submission" date="2019-08" db="EMBL/GenBank/DDBJ databases">
        <title>Bradyrhizobium hipponensis sp. nov., a rhizobium isolated from a Lupinus angustifolius root nodule in Tunisia.</title>
        <authorList>
            <person name="Off K."/>
            <person name="Rejili M."/>
            <person name="Mars M."/>
            <person name="Brachmann A."/>
            <person name="Marin M."/>
        </authorList>
    </citation>
    <scope>NUCLEOTIDE SEQUENCE [LARGE SCALE GENOMIC DNA]</scope>
    <source>
        <strain evidence="6 7">CTAW71</strain>
    </source>
</reference>
<keyword evidence="4" id="KW-0233">DNA recombination</keyword>
<proteinExistence type="inferred from homology"/>
<name>A0A5D3KE79_9BRAD</name>
<evidence type="ECO:0000259" key="5">
    <source>
        <dbReference type="PROSITE" id="PS51898"/>
    </source>
</evidence>
<dbReference type="InterPro" id="IPR010998">
    <property type="entry name" value="Integrase_recombinase_N"/>
</dbReference>
<evidence type="ECO:0000313" key="7">
    <source>
        <dbReference type="Proteomes" id="UP000324758"/>
    </source>
</evidence>
<dbReference type="PANTHER" id="PTHR30349:SF41">
    <property type="entry name" value="INTEGRASE_RECOMBINASE PROTEIN MJ0367-RELATED"/>
    <property type="match status" value="1"/>
</dbReference>
<keyword evidence="7" id="KW-1185">Reference proteome</keyword>
<comment type="caution">
    <text evidence="6">The sequence shown here is derived from an EMBL/GenBank/DDBJ whole genome shotgun (WGS) entry which is preliminary data.</text>
</comment>
<dbReference type="InterPro" id="IPR050090">
    <property type="entry name" value="Tyrosine_recombinase_XerCD"/>
</dbReference>
<evidence type="ECO:0000313" key="6">
    <source>
        <dbReference type="EMBL" id="TYL92727.1"/>
    </source>
</evidence>
<evidence type="ECO:0000256" key="4">
    <source>
        <dbReference type="ARBA" id="ARBA00023172"/>
    </source>
</evidence>
<dbReference type="GO" id="GO:0003677">
    <property type="term" value="F:DNA binding"/>
    <property type="evidence" value="ECO:0007669"/>
    <property type="project" value="UniProtKB-KW"/>
</dbReference>
<dbReference type="Gene3D" id="1.10.150.130">
    <property type="match status" value="1"/>
</dbReference>
<evidence type="ECO:0000256" key="3">
    <source>
        <dbReference type="ARBA" id="ARBA00023125"/>
    </source>
</evidence>
<sequence>MPNQTRRSRSRVQASTLRPPKLRRLDRPSWKWTDQRKRLVSRIGLAMTVLRIKGLKRYRVKGRWYAYHRKSGTRLKSEFGTAEFIAELAGLERRLKKVEALPGTLGKLFSSYRSSAAYADLASSTKQGYLRMMDLLKPLDEMPLVELTPQFIAGLRDRIAEKNGRRQANYVMAVVSVACEHGKEHGIVRDNPVKGVKRIKRSRSAPAANRPWTIEECRTVLAELPYQLKLPVALAMFTGLRKGDVLALKKHAIREGRIWRRTNKTGQELSLPVHPDLAEVLRLSPQHIAMTIAATTNATPWTESGFNSSFIKAMRALKRAGKIGDGLTFHGLRHTVGTLLIEAGFDIDTVRRWLGQKTLAMAIHYSETADTSQRMREVIEKLDPLGSKSRT</sequence>
<gene>
    <name evidence="6" type="ORF">FXB40_23845</name>
</gene>
<organism evidence="6 7">
    <name type="scientific">Bradyrhizobium rifense</name>
    <dbReference type="NCBI Taxonomy" id="515499"/>
    <lineage>
        <taxon>Bacteria</taxon>
        <taxon>Pseudomonadati</taxon>
        <taxon>Pseudomonadota</taxon>
        <taxon>Alphaproteobacteria</taxon>
        <taxon>Hyphomicrobiales</taxon>
        <taxon>Nitrobacteraceae</taxon>
        <taxon>Bradyrhizobium</taxon>
    </lineage>
</organism>
<dbReference type="GO" id="GO:0006310">
    <property type="term" value="P:DNA recombination"/>
    <property type="evidence" value="ECO:0007669"/>
    <property type="project" value="UniProtKB-KW"/>
</dbReference>
<dbReference type="InterPro" id="IPR011010">
    <property type="entry name" value="DNA_brk_join_enz"/>
</dbReference>
<accession>A0A5D3KE79</accession>
<dbReference type="PROSITE" id="PS51898">
    <property type="entry name" value="TYR_RECOMBINASE"/>
    <property type="match status" value="1"/>
</dbReference>
<dbReference type="OrthoDB" id="8201432at2"/>
<dbReference type="InterPro" id="IPR013762">
    <property type="entry name" value="Integrase-like_cat_sf"/>
</dbReference>
<feature type="domain" description="Tyr recombinase" evidence="5">
    <location>
        <begin position="207"/>
        <end position="380"/>
    </location>
</feature>
<dbReference type="InterPro" id="IPR002104">
    <property type="entry name" value="Integrase_catalytic"/>
</dbReference>
<dbReference type="AlphaFoldDB" id="A0A5D3KE79"/>
<keyword evidence="3" id="KW-0238">DNA-binding</keyword>
<evidence type="ECO:0000256" key="1">
    <source>
        <dbReference type="ARBA" id="ARBA00008857"/>
    </source>
</evidence>
<dbReference type="SUPFAM" id="SSF56349">
    <property type="entry name" value="DNA breaking-rejoining enzymes"/>
    <property type="match status" value="1"/>
</dbReference>
<evidence type="ECO:0000256" key="2">
    <source>
        <dbReference type="ARBA" id="ARBA00022908"/>
    </source>
</evidence>
<dbReference type="EMBL" id="VSSS01000036">
    <property type="protein sequence ID" value="TYL92727.1"/>
    <property type="molecule type" value="Genomic_DNA"/>
</dbReference>
<protein>
    <submittedName>
        <fullName evidence="6">Tyrosine-type recombinase/integrase</fullName>
    </submittedName>
</protein>
<dbReference type="Pfam" id="PF00589">
    <property type="entry name" value="Phage_integrase"/>
    <property type="match status" value="1"/>
</dbReference>
<comment type="similarity">
    <text evidence="1">Belongs to the 'phage' integrase family.</text>
</comment>
<keyword evidence="2" id="KW-0229">DNA integration</keyword>
<dbReference type="Gene3D" id="1.10.443.10">
    <property type="entry name" value="Intergrase catalytic core"/>
    <property type="match status" value="1"/>
</dbReference>